<dbReference type="AlphaFoldDB" id="A0A7J7NI36"/>
<evidence type="ECO:0000313" key="3">
    <source>
        <dbReference type="Proteomes" id="UP000541444"/>
    </source>
</evidence>
<evidence type="ECO:0000313" key="2">
    <source>
        <dbReference type="EMBL" id="KAF6166855.1"/>
    </source>
</evidence>
<feature type="compositionally biased region" description="Polar residues" evidence="1">
    <location>
        <begin position="1"/>
        <end position="20"/>
    </location>
</feature>
<dbReference type="EMBL" id="JACGCM010000773">
    <property type="protein sequence ID" value="KAF6166855.1"/>
    <property type="molecule type" value="Genomic_DNA"/>
</dbReference>
<evidence type="ECO:0000256" key="1">
    <source>
        <dbReference type="SAM" id="MobiDB-lite"/>
    </source>
</evidence>
<feature type="compositionally biased region" description="Polar residues" evidence="1">
    <location>
        <begin position="47"/>
        <end position="58"/>
    </location>
</feature>
<accession>A0A7J7NI36</accession>
<feature type="compositionally biased region" description="Polar residues" evidence="1">
    <location>
        <begin position="79"/>
        <end position="89"/>
    </location>
</feature>
<feature type="region of interest" description="Disordered" evidence="1">
    <location>
        <begin position="1"/>
        <end position="90"/>
    </location>
</feature>
<comment type="caution">
    <text evidence="2">The sequence shown here is derived from an EMBL/GenBank/DDBJ whole genome shotgun (WGS) entry which is preliminary data.</text>
</comment>
<keyword evidence="3" id="KW-1185">Reference proteome</keyword>
<reference evidence="2 3" key="1">
    <citation type="journal article" date="2020" name="IScience">
        <title>Genome Sequencing of the Endangered Kingdonia uniflora (Circaeasteraceae, Ranunculales) Reveals Potential Mechanisms of Evolutionary Specialization.</title>
        <authorList>
            <person name="Sun Y."/>
            <person name="Deng T."/>
            <person name="Zhang A."/>
            <person name="Moore M.J."/>
            <person name="Landis J.B."/>
            <person name="Lin N."/>
            <person name="Zhang H."/>
            <person name="Zhang X."/>
            <person name="Huang J."/>
            <person name="Zhang X."/>
            <person name="Sun H."/>
            <person name="Wang H."/>
        </authorList>
    </citation>
    <scope>NUCLEOTIDE SEQUENCE [LARGE SCALE GENOMIC DNA]</scope>
    <source>
        <strain evidence="2">TB1705</strain>
        <tissue evidence="2">Leaf</tissue>
    </source>
</reference>
<protein>
    <submittedName>
        <fullName evidence="2">Uncharacterized protein</fullName>
    </submittedName>
</protein>
<sequence>MPSAPSPGSASTQAFSSTEPSPLEVGYSSSDRSGWVIPSRSDLFGDGSSNRFGSSTGNKGKRKRIPTASRDASKGMGESQATKVTTPPGQQILKMQRFEGGFGEGYGASGGSHRLSTPRQCFRVRFL</sequence>
<proteinExistence type="predicted"/>
<name>A0A7J7NI36_9MAGN</name>
<organism evidence="2 3">
    <name type="scientific">Kingdonia uniflora</name>
    <dbReference type="NCBI Taxonomy" id="39325"/>
    <lineage>
        <taxon>Eukaryota</taxon>
        <taxon>Viridiplantae</taxon>
        <taxon>Streptophyta</taxon>
        <taxon>Embryophyta</taxon>
        <taxon>Tracheophyta</taxon>
        <taxon>Spermatophyta</taxon>
        <taxon>Magnoliopsida</taxon>
        <taxon>Ranunculales</taxon>
        <taxon>Circaeasteraceae</taxon>
        <taxon>Kingdonia</taxon>
    </lineage>
</organism>
<dbReference type="Proteomes" id="UP000541444">
    <property type="component" value="Unassembled WGS sequence"/>
</dbReference>
<gene>
    <name evidence="2" type="ORF">GIB67_026634</name>
</gene>